<evidence type="ECO:0000313" key="2">
    <source>
        <dbReference type="EMBL" id="GGB27544.1"/>
    </source>
</evidence>
<comment type="caution">
    <text evidence="2">The sequence shown here is derived from an EMBL/GenBank/DDBJ whole genome shotgun (WGS) entry which is preliminary data.</text>
</comment>
<organism evidence="2 3">
    <name type="scientific">Tistrella bauzanensis</name>
    <dbReference type="NCBI Taxonomy" id="657419"/>
    <lineage>
        <taxon>Bacteria</taxon>
        <taxon>Pseudomonadati</taxon>
        <taxon>Pseudomonadota</taxon>
        <taxon>Alphaproteobacteria</taxon>
        <taxon>Geminicoccales</taxon>
        <taxon>Geminicoccaceae</taxon>
        <taxon>Tistrella</taxon>
    </lineage>
</organism>
<accession>A0ABQ1I8K5</accession>
<dbReference type="Pfam" id="PF03358">
    <property type="entry name" value="FMN_red"/>
    <property type="match status" value="1"/>
</dbReference>
<sequence length="220" mass="23304">MTTERPLRAVAINCTLKGVDAASGKPNSSTEKMLRLFMAALAEQGVVTAPVIRAVDHDIKPGITSDEGPGDAWPAIRKAVLDAQILIIGTPIWLGQPSSVCKRVLERLNAFLGETDDSGRLVSYGRVAGVAVVGNEDGAHHVTAELYQGLADVGFTIPPNAAAYWVGEAMGHVDFKDLDQTPDKVVETVGLAARNIVHLSRLLASNGYPPDGQPAKFRDG</sequence>
<gene>
    <name evidence="2" type="ORF">GCM10011505_06040</name>
</gene>
<proteinExistence type="predicted"/>
<dbReference type="Gene3D" id="3.40.50.360">
    <property type="match status" value="1"/>
</dbReference>
<feature type="domain" description="NADPH-dependent FMN reductase-like" evidence="1">
    <location>
        <begin position="22"/>
        <end position="162"/>
    </location>
</feature>
<evidence type="ECO:0000313" key="3">
    <source>
        <dbReference type="Proteomes" id="UP000603352"/>
    </source>
</evidence>
<dbReference type="RefSeq" id="WP_188574769.1">
    <property type="nucleotide sequence ID" value="NZ_BMDZ01000004.1"/>
</dbReference>
<dbReference type="EMBL" id="BMDZ01000004">
    <property type="protein sequence ID" value="GGB27544.1"/>
    <property type="molecule type" value="Genomic_DNA"/>
</dbReference>
<protein>
    <recommendedName>
        <fullName evidence="1">NADPH-dependent FMN reductase-like domain-containing protein</fullName>
    </recommendedName>
</protein>
<name>A0ABQ1I8K5_9PROT</name>
<keyword evidence="3" id="KW-1185">Reference proteome</keyword>
<dbReference type="Proteomes" id="UP000603352">
    <property type="component" value="Unassembled WGS sequence"/>
</dbReference>
<evidence type="ECO:0000259" key="1">
    <source>
        <dbReference type="Pfam" id="PF03358"/>
    </source>
</evidence>
<dbReference type="InterPro" id="IPR029039">
    <property type="entry name" value="Flavoprotein-like_sf"/>
</dbReference>
<reference evidence="3" key="1">
    <citation type="journal article" date="2019" name="Int. J. Syst. Evol. Microbiol.">
        <title>The Global Catalogue of Microorganisms (GCM) 10K type strain sequencing project: providing services to taxonomists for standard genome sequencing and annotation.</title>
        <authorList>
            <consortium name="The Broad Institute Genomics Platform"/>
            <consortium name="The Broad Institute Genome Sequencing Center for Infectious Disease"/>
            <person name="Wu L."/>
            <person name="Ma J."/>
        </authorList>
    </citation>
    <scope>NUCLEOTIDE SEQUENCE [LARGE SCALE GENOMIC DNA]</scope>
    <source>
        <strain evidence="3">CGMCC 1.10188</strain>
    </source>
</reference>
<dbReference type="InterPro" id="IPR005025">
    <property type="entry name" value="FMN_Rdtase-like_dom"/>
</dbReference>
<dbReference type="SUPFAM" id="SSF52218">
    <property type="entry name" value="Flavoproteins"/>
    <property type="match status" value="1"/>
</dbReference>